<keyword evidence="4" id="KW-0479">Metal-binding</keyword>
<evidence type="ECO:0000259" key="8">
    <source>
        <dbReference type="SMART" id="SM00471"/>
    </source>
</evidence>
<gene>
    <name evidence="9" type="ORF">S01H1_11378</name>
</gene>
<proteinExistence type="inferred from homology"/>
<dbReference type="EMBL" id="BARS01005800">
    <property type="protein sequence ID" value="GAF78885.1"/>
    <property type="molecule type" value="Genomic_DNA"/>
</dbReference>
<protein>
    <recommendedName>
        <fullName evidence="8">HD/PDEase domain-containing protein</fullName>
    </recommendedName>
</protein>
<evidence type="ECO:0000256" key="2">
    <source>
        <dbReference type="ARBA" id="ARBA00022694"/>
    </source>
</evidence>
<name>X0TRW6_9ZZZZ</name>
<dbReference type="InterPro" id="IPR006674">
    <property type="entry name" value="HD_domain"/>
</dbReference>
<dbReference type="InterPro" id="IPR050124">
    <property type="entry name" value="tRNA_CCA-adding_enzyme"/>
</dbReference>
<dbReference type="Gene3D" id="1.10.3090.10">
    <property type="entry name" value="cca-adding enzyme, domain 2"/>
    <property type="match status" value="1"/>
</dbReference>
<dbReference type="Gene3D" id="1.10.246.80">
    <property type="match status" value="1"/>
</dbReference>
<evidence type="ECO:0000313" key="9">
    <source>
        <dbReference type="EMBL" id="GAF78885.1"/>
    </source>
</evidence>
<dbReference type="CDD" id="cd00077">
    <property type="entry name" value="HDc"/>
    <property type="match status" value="1"/>
</dbReference>
<evidence type="ECO:0000256" key="4">
    <source>
        <dbReference type="ARBA" id="ARBA00022723"/>
    </source>
</evidence>
<dbReference type="AlphaFoldDB" id="X0TRW6"/>
<feature type="non-terminal residue" evidence="9">
    <location>
        <position position="1"/>
    </location>
</feature>
<keyword evidence="6" id="KW-0460">Magnesium</keyword>
<dbReference type="InterPro" id="IPR003607">
    <property type="entry name" value="HD/PDEase_dom"/>
</dbReference>
<keyword evidence="3" id="KW-0548">Nucleotidyltransferase</keyword>
<reference evidence="9" key="1">
    <citation type="journal article" date="2014" name="Front. Microbiol.">
        <title>High frequency of phylogenetically diverse reductive dehalogenase-homologous genes in deep subseafloor sedimentary metagenomes.</title>
        <authorList>
            <person name="Kawai M."/>
            <person name="Futagami T."/>
            <person name="Toyoda A."/>
            <person name="Takaki Y."/>
            <person name="Nishi S."/>
            <person name="Hori S."/>
            <person name="Arai W."/>
            <person name="Tsubouchi T."/>
            <person name="Morono Y."/>
            <person name="Uchiyama I."/>
            <person name="Ito T."/>
            <person name="Fujiyama A."/>
            <person name="Inagaki F."/>
            <person name="Takami H."/>
        </authorList>
    </citation>
    <scope>NUCLEOTIDE SEQUENCE</scope>
    <source>
        <strain evidence="9">Expedition CK06-06</strain>
    </source>
</reference>
<dbReference type="GO" id="GO:0046872">
    <property type="term" value="F:metal ion binding"/>
    <property type="evidence" value="ECO:0007669"/>
    <property type="project" value="UniProtKB-KW"/>
</dbReference>
<dbReference type="InterPro" id="IPR032828">
    <property type="entry name" value="PolyA_RNA-bd"/>
</dbReference>
<comment type="caution">
    <text evidence="9">The sequence shown here is derived from an EMBL/GenBank/DDBJ whole genome shotgun (WGS) entry which is preliminary data.</text>
</comment>
<accession>X0TRW6</accession>
<dbReference type="SUPFAM" id="SSF81891">
    <property type="entry name" value="Poly A polymerase C-terminal region-like"/>
    <property type="match status" value="1"/>
</dbReference>
<evidence type="ECO:0000256" key="5">
    <source>
        <dbReference type="ARBA" id="ARBA00022741"/>
    </source>
</evidence>
<organism evidence="9">
    <name type="scientific">marine sediment metagenome</name>
    <dbReference type="NCBI Taxonomy" id="412755"/>
    <lineage>
        <taxon>unclassified sequences</taxon>
        <taxon>metagenomes</taxon>
        <taxon>ecological metagenomes</taxon>
    </lineage>
</organism>
<keyword evidence="5" id="KW-0547">Nucleotide-binding</keyword>
<dbReference type="Pfam" id="PF01966">
    <property type="entry name" value="HD"/>
    <property type="match status" value="1"/>
</dbReference>
<dbReference type="GO" id="GO:0016779">
    <property type="term" value="F:nucleotidyltransferase activity"/>
    <property type="evidence" value="ECO:0007669"/>
    <property type="project" value="UniProtKB-KW"/>
</dbReference>
<dbReference type="Pfam" id="PF12627">
    <property type="entry name" value="PolyA_pol_RNAbd"/>
    <property type="match status" value="1"/>
</dbReference>
<keyword evidence="7" id="KW-0694">RNA-binding</keyword>
<dbReference type="InterPro" id="IPR032810">
    <property type="entry name" value="CCA-adding_enz_C"/>
</dbReference>
<evidence type="ECO:0000256" key="6">
    <source>
        <dbReference type="ARBA" id="ARBA00022842"/>
    </source>
</evidence>
<dbReference type="Pfam" id="PF13735">
    <property type="entry name" value="tRNA_NucTran2_2"/>
    <property type="match status" value="1"/>
</dbReference>
<dbReference type="SMART" id="SM00471">
    <property type="entry name" value="HDc"/>
    <property type="match status" value="1"/>
</dbReference>
<dbReference type="PANTHER" id="PTHR47545:SF2">
    <property type="entry name" value="CC-ADDING TRNA NUCLEOTIDYLTRANSFERASE"/>
    <property type="match status" value="1"/>
</dbReference>
<feature type="domain" description="HD/PDEase" evidence="8">
    <location>
        <begin position="123"/>
        <end position="294"/>
    </location>
</feature>
<keyword evidence="3" id="KW-0808">Transferase</keyword>
<dbReference type="GO" id="GO:0003723">
    <property type="term" value="F:RNA binding"/>
    <property type="evidence" value="ECO:0007669"/>
    <property type="project" value="UniProtKB-KW"/>
</dbReference>
<evidence type="ECO:0000256" key="1">
    <source>
        <dbReference type="ARBA" id="ARBA00007265"/>
    </source>
</evidence>
<dbReference type="GO" id="GO:0000166">
    <property type="term" value="F:nucleotide binding"/>
    <property type="evidence" value="ECO:0007669"/>
    <property type="project" value="UniProtKB-KW"/>
</dbReference>
<sequence length="377" mass="41121">GLNSPFTDVPVIDPTGGLGDLGQGVIRAVSEMAFKSDPLRLLRAVRLAAELGFVIDAQTEALIKNSGHLIAGVAGERSREELARLLAVPNSEPLWPYLDRLGLITALIPELAPAKGVAQPREHTWDVLSHSLRTIAAVDFLLRQGSWQYASQEVLNLVPWSPELAQHFGQRVSGSTRRTLTKLAALLHDIAKPQTKMVDQSGRTRFLGHAGEGATITVSILKRLRFSGQEIRLVETMVRHHLRPPQMSQQGELPSQRAIYRYFRDSGQAGTETLFLSLADHLATRGPNLDLANWREHAELVAYVISQHSRQEERVAPAKLVSGHDLVSIFGLSPGPKIGQILEAVGEAQASAEITTRQQALAYIANLLKSSTGEPGL</sequence>
<evidence type="ECO:0000256" key="3">
    <source>
        <dbReference type="ARBA" id="ARBA00022695"/>
    </source>
</evidence>
<dbReference type="PANTHER" id="PTHR47545">
    <property type="entry name" value="MULTIFUNCTIONAL CCA PROTEIN"/>
    <property type="match status" value="1"/>
</dbReference>
<keyword evidence="2" id="KW-0819">tRNA processing</keyword>
<dbReference type="GO" id="GO:0008033">
    <property type="term" value="P:tRNA processing"/>
    <property type="evidence" value="ECO:0007669"/>
    <property type="project" value="UniProtKB-KW"/>
</dbReference>
<comment type="similarity">
    <text evidence="1">Belongs to the tRNA nucleotidyltransferase/poly(A) polymerase family.</text>
</comment>
<evidence type="ECO:0000256" key="7">
    <source>
        <dbReference type="ARBA" id="ARBA00022884"/>
    </source>
</evidence>